<accession>A0A0K0CUC8</accession>
<protein>
    <recommendedName>
        <fullName evidence="3">long-chain-fatty-acid--CoA ligase</fullName>
        <ecNumber evidence="3">6.2.1.3</ecNumber>
    </recommendedName>
</protein>
<keyword evidence="2" id="KW-0443">Lipid metabolism</keyword>
<dbReference type="GO" id="GO:0005886">
    <property type="term" value="C:plasma membrane"/>
    <property type="evidence" value="ECO:0007669"/>
    <property type="project" value="TreeGrafter"/>
</dbReference>
<proteinExistence type="predicted"/>
<dbReference type="InterPro" id="IPR000873">
    <property type="entry name" value="AMP-dep_synth/lig_dom"/>
</dbReference>
<evidence type="ECO:0000256" key="3">
    <source>
        <dbReference type="ARBA" id="ARBA00026121"/>
    </source>
</evidence>
<dbReference type="GO" id="GO:0030182">
    <property type="term" value="P:neuron differentiation"/>
    <property type="evidence" value="ECO:0007669"/>
    <property type="project" value="TreeGrafter"/>
</dbReference>
<dbReference type="Gene3D" id="3.40.50.12780">
    <property type="entry name" value="N-terminal domain of ligase-like"/>
    <property type="match status" value="1"/>
</dbReference>
<keyword evidence="2" id="KW-0276">Fatty acid metabolism</keyword>
<dbReference type="PANTHER" id="PTHR43272">
    <property type="entry name" value="LONG-CHAIN-FATTY-ACID--COA LIGASE"/>
    <property type="match status" value="1"/>
</dbReference>
<feature type="domain" description="AMP-dependent synthetase/ligase" evidence="4">
    <location>
        <begin position="143"/>
        <end position="606"/>
    </location>
</feature>
<keyword evidence="1" id="KW-0436">Ligase</keyword>
<dbReference type="GO" id="GO:0004467">
    <property type="term" value="F:long-chain fatty acid-CoA ligase activity"/>
    <property type="evidence" value="ECO:0007669"/>
    <property type="project" value="UniProtKB-EC"/>
</dbReference>
<dbReference type="EC" id="6.2.1.3" evidence="3"/>
<dbReference type="PANTHER" id="PTHR43272:SF108">
    <property type="entry name" value="AMP-BINDING DOMAIN-CONTAINING PROTEIN"/>
    <property type="match status" value="1"/>
</dbReference>
<dbReference type="GO" id="GO:0005783">
    <property type="term" value="C:endoplasmic reticulum"/>
    <property type="evidence" value="ECO:0007669"/>
    <property type="project" value="TreeGrafter"/>
</dbReference>
<reference evidence="5" key="1">
    <citation type="submission" date="2012-09" db="EMBL/GenBank/DDBJ databases">
        <authorList>
            <person name="Martin A.A."/>
        </authorList>
    </citation>
    <scope>NUCLEOTIDE SEQUENCE</scope>
</reference>
<dbReference type="STRING" id="6313.A0A0K0CUC8"/>
<dbReference type="Proteomes" id="UP000035642">
    <property type="component" value="Unassembled WGS sequence"/>
</dbReference>
<dbReference type="GO" id="GO:0005811">
    <property type="term" value="C:lipid droplet"/>
    <property type="evidence" value="ECO:0007669"/>
    <property type="project" value="TreeGrafter"/>
</dbReference>
<dbReference type="AlphaFoldDB" id="A0A0K0CUC8"/>
<evidence type="ECO:0000256" key="1">
    <source>
        <dbReference type="ARBA" id="ARBA00022598"/>
    </source>
</evidence>
<reference evidence="6" key="2">
    <citation type="submission" date="2017-02" db="UniProtKB">
        <authorList>
            <consortium name="WormBaseParasite"/>
        </authorList>
    </citation>
    <scope>IDENTIFICATION</scope>
</reference>
<sequence>MNVIAVPVQVVKGSSPLWIRVLIRILRAWFFVYDCLNYIPYQLFNPPVEKLRKSSAVKAQWVDTRDGDIRHVDGLKTEEFPGKNTVDKVDVVVRTELCAELSCDLDVWRHVVEIFDEAPALGTRQLLRVHEEKTDIGRVFEKWEMGEYEWMSYREVEAKVANVAASLKDLAKGNDVKVVIFAETRAHWLITALSCFRANLPIVTVYATLGEEAIAHAINETESSILVTSAELLGKIGTLGKRCPTLRTIIFFPLVNKNAAAPDLSLFKYVLFIIVIKFEISFFFCHRFSLHRDQFEHVLSFADVENKANTTIKESTAEAEDLALIMYTSGTTGPPKGVILLHKNIVAAICGQGNGVGIISDKDTYIGYLPLAHILELDAELTALCYGCKIGYSSPLTLHDRASKIKPGTYGDCHALQPTLMAAVPTIMDRIFKAVSEEVAASPRIMQELFKLNYERKRARYQEGYCSPFLDRIVFKKIRRLLGGNLKGVLSGGAPLNPETQRFMNICMCCPVVQGYGLTETCGAACVADINDLSTGTVGPPVRCCEIVLREWKEGGYTTGDFVDFRRTFEAKSLRRRKVIGGYSPFNDPPQGEILITGENVSPGYFKQPEKTKEDFITYRGKRYFCTGDIGEKRKDGSIIIVDRKKDLVKLQHGEYVSLAKVECALLNCPIVDNICVYANSLEANTVALIVPNQKHLEKVAEEVGEESRDLKTMCDNAKVVSEFLHRLDEHAKQNKISKVEMPIAIHLCHEIWTSDNGLLTEALKLKRKPIQTKYQSVIDGLYKKLRNHS</sequence>
<dbReference type="InterPro" id="IPR042099">
    <property type="entry name" value="ANL_N_sf"/>
</dbReference>
<dbReference type="PROSITE" id="PS00455">
    <property type="entry name" value="AMP_BINDING"/>
    <property type="match status" value="1"/>
</dbReference>
<evidence type="ECO:0000313" key="5">
    <source>
        <dbReference type="Proteomes" id="UP000035642"/>
    </source>
</evidence>
<dbReference type="SUPFAM" id="SSF56801">
    <property type="entry name" value="Acetyl-CoA synthetase-like"/>
    <property type="match status" value="1"/>
</dbReference>
<keyword evidence="5" id="KW-1185">Reference proteome</keyword>
<dbReference type="GO" id="GO:0035336">
    <property type="term" value="P:long-chain fatty-acyl-CoA metabolic process"/>
    <property type="evidence" value="ECO:0007669"/>
    <property type="project" value="TreeGrafter"/>
</dbReference>
<name>A0A0K0CUC8_ANGCA</name>
<dbReference type="InterPro" id="IPR020845">
    <property type="entry name" value="AMP-binding_CS"/>
</dbReference>
<dbReference type="WBParaSite" id="ACAC_0000080901-mRNA-1">
    <property type="protein sequence ID" value="ACAC_0000080901-mRNA-1"/>
    <property type="gene ID" value="ACAC_0000080901"/>
</dbReference>
<evidence type="ECO:0000259" key="4">
    <source>
        <dbReference type="Pfam" id="PF00501"/>
    </source>
</evidence>
<evidence type="ECO:0000313" key="6">
    <source>
        <dbReference type="WBParaSite" id="ACAC_0000080901-mRNA-1"/>
    </source>
</evidence>
<organism evidence="5 6">
    <name type="scientific">Angiostrongylus cantonensis</name>
    <name type="common">Rat lungworm</name>
    <dbReference type="NCBI Taxonomy" id="6313"/>
    <lineage>
        <taxon>Eukaryota</taxon>
        <taxon>Metazoa</taxon>
        <taxon>Ecdysozoa</taxon>
        <taxon>Nematoda</taxon>
        <taxon>Chromadorea</taxon>
        <taxon>Rhabditida</taxon>
        <taxon>Rhabditina</taxon>
        <taxon>Rhabditomorpha</taxon>
        <taxon>Strongyloidea</taxon>
        <taxon>Metastrongylidae</taxon>
        <taxon>Angiostrongylus</taxon>
    </lineage>
</organism>
<evidence type="ECO:0000256" key="2">
    <source>
        <dbReference type="ARBA" id="ARBA00022832"/>
    </source>
</evidence>
<dbReference type="Pfam" id="PF00501">
    <property type="entry name" value="AMP-binding"/>
    <property type="match status" value="1"/>
</dbReference>